<feature type="domain" description="DUF397" evidence="1">
    <location>
        <begin position="23"/>
        <end position="73"/>
    </location>
</feature>
<dbReference type="EMBL" id="BAAAYL010000001">
    <property type="protein sequence ID" value="GAA3373626.1"/>
    <property type="molecule type" value="Genomic_DNA"/>
</dbReference>
<reference evidence="3" key="1">
    <citation type="journal article" date="2019" name="Int. J. Syst. Evol. Microbiol.">
        <title>The Global Catalogue of Microorganisms (GCM) 10K type strain sequencing project: providing services to taxonomists for standard genome sequencing and annotation.</title>
        <authorList>
            <consortium name="The Broad Institute Genomics Platform"/>
            <consortium name="The Broad Institute Genome Sequencing Center for Infectious Disease"/>
            <person name="Wu L."/>
            <person name="Ma J."/>
        </authorList>
    </citation>
    <scope>NUCLEOTIDE SEQUENCE [LARGE SCALE GENOMIC DNA]</scope>
    <source>
        <strain evidence="3">JCM 9651</strain>
    </source>
</reference>
<evidence type="ECO:0000313" key="3">
    <source>
        <dbReference type="Proteomes" id="UP001499990"/>
    </source>
</evidence>
<dbReference type="Proteomes" id="UP001499990">
    <property type="component" value="Unassembled WGS sequence"/>
</dbReference>
<dbReference type="Pfam" id="PF04149">
    <property type="entry name" value="DUF397"/>
    <property type="match status" value="1"/>
</dbReference>
<evidence type="ECO:0000313" key="2">
    <source>
        <dbReference type="EMBL" id="GAA3373626.1"/>
    </source>
</evidence>
<gene>
    <name evidence="2" type="ORF">GCM10020367_34310</name>
</gene>
<keyword evidence="3" id="KW-1185">Reference proteome</keyword>
<evidence type="ECO:0000259" key="1">
    <source>
        <dbReference type="Pfam" id="PF04149"/>
    </source>
</evidence>
<dbReference type="InterPro" id="IPR007278">
    <property type="entry name" value="DUF397"/>
</dbReference>
<sequence length="81" mass="9105">MIHETSFAKWHGNYESVSTVEIQWRKSSFSTDTDNCLELASHKGEIFVRESDDSAVIIRTTPEKLRAFLAGVKAGEFDGLI</sequence>
<name>A0ABP6SD44_9ACTN</name>
<protein>
    <recommendedName>
        <fullName evidence="1">DUF397 domain-containing protein</fullName>
    </recommendedName>
</protein>
<accession>A0ABP6SD44</accession>
<proteinExistence type="predicted"/>
<comment type="caution">
    <text evidence="2">The sequence shown here is derived from an EMBL/GenBank/DDBJ whole genome shotgun (WGS) entry which is preliminary data.</text>
</comment>
<organism evidence="2 3">
    <name type="scientific">Streptomyces sannanensis</name>
    <dbReference type="NCBI Taxonomy" id="285536"/>
    <lineage>
        <taxon>Bacteria</taxon>
        <taxon>Bacillati</taxon>
        <taxon>Actinomycetota</taxon>
        <taxon>Actinomycetes</taxon>
        <taxon>Kitasatosporales</taxon>
        <taxon>Streptomycetaceae</taxon>
        <taxon>Streptomyces</taxon>
    </lineage>
</organism>